<feature type="region of interest" description="Disordered" evidence="1">
    <location>
        <begin position="2181"/>
        <end position="2210"/>
    </location>
</feature>
<feature type="region of interest" description="Disordered" evidence="1">
    <location>
        <begin position="3017"/>
        <end position="3047"/>
    </location>
</feature>
<feature type="compositionally biased region" description="Low complexity" evidence="1">
    <location>
        <begin position="61"/>
        <end position="73"/>
    </location>
</feature>
<evidence type="ECO:0000259" key="3">
    <source>
        <dbReference type="Pfam" id="PF20416"/>
    </source>
</evidence>
<feature type="domain" description="U3 small nucleolar RNA-associated protein 20" evidence="3">
    <location>
        <begin position="2240"/>
        <end position="2459"/>
    </location>
</feature>
<dbReference type="PANTHER" id="PTHR17695:SF11">
    <property type="entry name" value="SMALL SUBUNIT PROCESSOME COMPONENT 20 HOMOLOG"/>
    <property type="match status" value="1"/>
</dbReference>
<feature type="compositionally biased region" description="Acidic residues" evidence="1">
    <location>
        <begin position="1254"/>
        <end position="1267"/>
    </location>
</feature>
<feature type="compositionally biased region" description="Low complexity" evidence="1">
    <location>
        <begin position="139"/>
        <end position="148"/>
    </location>
</feature>
<feature type="region of interest" description="Disordered" evidence="1">
    <location>
        <begin position="1542"/>
        <end position="1572"/>
    </location>
</feature>
<feature type="region of interest" description="Disordered" evidence="1">
    <location>
        <begin position="1099"/>
        <end position="1188"/>
    </location>
</feature>
<dbReference type="eggNOG" id="KOG1823">
    <property type="taxonomic scope" value="Eukaryota"/>
</dbReference>
<feature type="region of interest" description="Disordered" evidence="1">
    <location>
        <begin position="1248"/>
        <end position="1275"/>
    </location>
</feature>
<dbReference type="InterPro" id="IPR011430">
    <property type="entry name" value="UTP20_N"/>
</dbReference>
<feature type="compositionally biased region" description="Acidic residues" evidence="1">
    <location>
        <begin position="3026"/>
        <end position="3044"/>
    </location>
</feature>
<feature type="compositionally biased region" description="Acidic residues" evidence="1">
    <location>
        <begin position="1550"/>
        <end position="1571"/>
    </location>
</feature>
<dbReference type="InterPro" id="IPR046523">
    <property type="entry name" value="UTP20_dom"/>
</dbReference>
<dbReference type="OrthoDB" id="360653at2759"/>
<gene>
    <name evidence="5" type="ORF">PFL1_05666</name>
</gene>
<name>A0A061H1Y7_9BASI</name>
<proteinExistence type="predicted"/>
<dbReference type="Pfam" id="PF20416">
    <property type="entry name" value="UTP20"/>
    <property type="match status" value="1"/>
</dbReference>
<accession>A0A061H1Y7</accession>
<evidence type="ECO:0000313" key="5">
    <source>
        <dbReference type="EMBL" id="EPQ26687.1"/>
    </source>
</evidence>
<organism evidence="5 6">
    <name type="scientific">Pseudozyma flocculosa PF-1</name>
    <dbReference type="NCBI Taxonomy" id="1277687"/>
    <lineage>
        <taxon>Eukaryota</taxon>
        <taxon>Fungi</taxon>
        <taxon>Dikarya</taxon>
        <taxon>Basidiomycota</taxon>
        <taxon>Ustilaginomycotina</taxon>
        <taxon>Ustilaginomycetes</taxon>
        <taxon>Ustilaginales</taxon>
        <taxon>Ustilaginaceae</taxon>
        <taxon>Pseudozyma</taxon>
    </lineage>
</organism>
<dbReference type="EMBL" id="KE361643">
    <property type="protein sequence ID" value="EPQ26687.1"/>
    <property type="molecule type" value="Genomic_DNA"/>
</dbReference>
<dbReference type="InterPro" id="IPR011989">
    <property type="entry name" value="ARM-like"/>
</dbReference>
<dbReference type="InterPro" id="IPR052575">
    <property type="entry name" value="SSU_processome_comp_20"/>
</dbReference>
<dbReference type="Pfam" id="PF23099">
    <property type="entry name" value="UTP20_C"/>
    <property type="match status" value="1"/>
</dbReference>
<feature type="region of interest" description="Disordered" evidence="1">
    <location>
        <begin position="1"/>
        <end position="77"/>
    </location>
</feature>
<evidence type="ECO:0000259" key="4">
    <source>
        <dbReference type="Pfam" id="PF23099"/>
    </source>
</evidence>
<feature type="compositionally biased region" description="Low complexity" evidence="1">
    <location>
        <begin position="20"/>
        <end position="40"/>
    </location>
</feature>
<feature type="domain" description="U3 small nucleolar RNA-associated protein 20 C-terminal" evidence="4">
    <location>
        <begin position="3096"/>
        <end position="3222"/>
    </location>
</feature>
<feature type="compositionally biased region" description="Basic residues" evidence="1">
    <location>
        <begin position="1"/>
        <end position="14"/>
    </location>
</feature>
<feature type="compositionally biased region" description="Basic and acidic residues" evidence="1">
    <location>
        <begin position="2181"/>
        <end position="2191"/>
    </location>
</feature>
<sequence length="3242" mass="354227">MRAAPGKHHNKRQKSSLQNGASTASAAESGASSSASGSGSTQQRQSNKKLTREQAHRKAQKQAAKQRQAQQEASGIAAFGRQKSLKAINKNAEKVSKRFRYASFNQRLQDVHLAPAAISSSESYRPMAGLDNPLAVQSDQDQQQQQTDADADDFSLHGATAFSRALATWFELNQSLPFQRLYTDLWPVTQSLPQLLHHRAMICSALTGSLARPSEWLTWDAALDLLPRLANDLGSEFLPIYPQALRAAIHVTTTTKAVTAGDERAAALIVERGFQCSAWILKAISPLVISKDRRDLDVDETEGAMDVDMEDDDEEEEVEVDERTQRLVDTWHIVRPYLGWKPIVPRASATDKATGPSSAGQDAADAAIEVEDDQAAGPSSAVAPQQLVSRSLKSSKNLNVSKHTRRFASEAFAHLLRKTRGKQLDNIIAVLLGDLEAMLEAEDLAGRYARGKRRPSSAFSRGIAGIWAEGCKSLEKRLHSKTLSLLRALFRSATGRRPAAAPSSEGRPRNYPHIARLTIGRLTLIALVHHTLSSHFAPVVEMLIDLVEKRREALEEVDARDAEARTVAAIESVEWLSTAVGVRKGTRVSDDVKAELFSLLLRLSPLLRPGQVQQLKGPDHLAAHDTLKTSLVTLFALCLPTGRIQDLIGPGVKLIDSISPAGAPASSSAVDRLEQLRLWPEFSGLVEALADPAVAWSAFRQFALPTVLTATATTVSRQVDASDVAAAVAVGAAKDQALNLLERLHSIDQLGHLRVATPSPTLVRWNNAVSAEILARLETLADLLCESAGHEDASAFPSTRSLEPLLPALELATLPQSAVASEKYPALLVRIVREGLVQSAVLATAATAESIYDRQTINPALLLGSALQSLAIFEERSQKSKGLVSGTLLLESNTIQQIIETCSWHRNAMAGLARLASASHAKAKIQLPWLDALETSVEKSVMAADPMVRLATLELLALVDGNEFKSPDDRLFGKLADVERTPLTALAVRDRNVRMRSVGRELGRLISGYGKKKVSAEEAARRQVRDRLVIRYIVGSFKVNLSPIWAESIKALEDIVDSGNVETMERVFVTAFTELERGTATGEEERTDLPAEWQDELEGDAQGAADDGDDDEHGGDDGSAIPASRAKPAKFGADALESGGDDDDDDRQFRDPQLAGRRSAIRNCIGNARSSRGATDASAGPRSAARGLSSTTIVKATSMQRPDARLDLLNYRAQILKLFGELHQLVERYNAKFVDTFLRDSGPKNLAGFSITPLDDDDEDKGEEQNDAEGAADAADPGLSFEERALSAPVDTRLCLSRKDRQAQLCAYLKVFTQVKNPKSFSRSGELHDYFMALCASPDAAVQRLAVDALLNYKEEGLVPYAAQVRDLLDVAKFRDTLTKFDISAESETVQDAHRPTLMPVVIRLFFGMMLSKRGSRGSGQRPAARKGAVLSALIDAKPEELVTLIDLMLASLNDQRPTFDAEGRFVTSQERPAAVTFSRQLGFLTMLTDVLKHLSMRLLPYWPDLVGVVVNITHHANRAVEQTTANHAAAVVAAEEAAAAQAVDAGDAGGEEDEDDAQDDGDGDDEDDASPDVTAVRSLTRSTARARALRQAGYKRLCDFFRKPTTTEQFSWPAFLPEIFATLVSPRLTSLRVESTQNPSALMDLIHVWSQRPETIRLLAAYDDRILPNVFAVMSVASVKPPTVSRVLDIVERVLEVASVEARDGAEAIPDVTGASASSSASVKELLVVPHVSSFLSNIAPLLQNVAADQKASAREELVRREIGLLSNISPLVTSAEDASHLLMLLQPLMRKGNHLVPERIKSDLLQIFGNLLAITPEFQDVDSATFRRTYELFSGLFSALRGKDARASLVAAYSRFGEMDPRLSRACSWVVELNAFSIKRLEEPDFDRRLNAFDQVNDADVQVAFDEWLPLVHNMLFFIQDPEELAIRSNAASCLKKFIGATSAALEAGDAAAAAMEELFGEVVWPGLKRGLRSKFELVRREVLGVVSASVQRLGHVGALAEMRGLLMGDDQEANFFNNVHHIQMHRRSRAIRRLGEEADRGTLKSKTVQEIFAPLIGTFFHADKVELTDHNLMFEAATCLGKLARQLNWSPYNQLLWSYLKMADGEGSTAKIFVRASMSIIEAFHFGMDEQVEIDIVAENGHVRRTDEQDQEQEQRDEEAAAEIKVEAGIDAPMEAEHAAETGARTDVEAPSEAAAPATQPIAPRQLGGSNTVSKVTVVEAVTKKLLPALMKYLEQKDEMEDTVRLPIAYGVVHVVQCLPPQTKSQQLSKLLRTLANVLRSKSIQTRDLARETIAKVLYTLGADSLPEVLRELRRALTRGPQLAVLSYTVHKLLVHMMTTEPTPLTSLTRGVKDIIEVTVEDIFGETAEDRESIGAKTSYKEVRQSKSMDTFEQVAKVIVPSKVSELLQPLRDILQQTEQAKAVKNVEAALRKVASGVSANPHFDSHAFLILCATLLKRDAGFLQARKPQTSIARKHTTATYNYAVLLKRKDVESADAADRDHYSRNAHKFVAFGLDMLVTALRRSRFDFNDEEVLAKLNSLVPIVGETMYASEPAVVQLSLQTVGAILKCPVSQVERALPLLIKQIFVIIKQSGSAQSDIVQTAFRTLATILRDCKQADVREQQLTTLLNMVAPDLEEPAVQSTLFSLLRAIVGRRFVVPEVYDVMDKVAEMLVTNQSGHVRGLCRATYLQFLLDYPQGKARLKNQLGFLAKNLSYEYESGRLSVMELLSAVFDKFGDELLQEHADMFFVALAMVLANDSSTKCRERAAALVRSVYAVMSDEQRRKTVQMVHAWAAQDARPELARVGVQIYGLLLEAAPAEESAGWAVHALEAVGRALTECADDLEALESAEQDAIFGAFDLGGAAAGASGLELDWQLPYQCVQVLSKLQSTGAASLDSNGSGGDEADEAARVAVSAVRRLLLFPHNWVRKASSRLLGSLYGAREPVAPRMVALTEDPVASFPALVDTAKKLSLQLRSAALDDELSLQAVKNLVWIGKCLLLFPVDASTSAAARSKKRSASDDDDDEGEGDDEDEDDAASDLDPSTAARLDDAAMIAADPVVWLFTKLSHQARTCRLGRPNQDGAAAAGEEPRWSIQPASILRWFAAMATGMDTARLESVLRPILLPIVKITDDATISGTQMDELKNLTMEVQTLLQSLVPTSTFSGVYTSIRTAAVEKRQARKTARLMRSIQDPQAAARQKARANEKKHAARSRKNQEFANKKQRVKSGLNGGRVKR</sequence>
<dbReference type="RefSeq" id="XP_007881393.1">
    <property type="nucleotide sequence ID" value="XM_007883202.1"/>
</dbReference>
<dbReference type="Gene3D" id="1.25.10.10">
    <property type="entry name" value="Leucine-rich Repeat Variant"/>
    <property type="match status" value="1"/>
</dbReference>
<evidence type="ECO:0000256" key="1">
    <source>
        <dbReference type="SAM" id="MobiDB-lite"/>
    </source>
</evidence>
<dbReference type="HOGENOM" id="CLU_000327_0_0_1"/>
<feature type="region of interest" description="Disordered" evidence="1">
    <location>
        <begin position="3192"/>
        <end position="3242"/>
    </location>
</feature>
<dbReference type="InterPro" id="IPR016024">
    <property type="entry name" value="ARM-type_fold"/>
</dbReference>
<dbReference type="InterPro" id="IPR057525">
    <property type="entry name" value="UTP20_C"/>
</dbReference>
<dbReference type="Proteomes" id="UP000053664">
    <property type="component" value="Unassembled WGS sequence"/>
</dbReference>
<feature type="region of interest" description="Disordered" evidence="1">
    <location>
        <begin position="128"/>
        <end position="151"/>
    </location>
</feature>
<protein>
    <submittedName>
        <fullName evidence="5">Uncharacterized protein</fullName>
    </submittedName>
</protein>
<dbReference type="GeneID" id="19319753"/>
<dbReference type="PANTHER" id="PTHR17695">
    <property type="entry name" value="SMALL SUBUNIT PROCESSOME COMPONENT 20 HOMOLOG"/>
    <property type="match status" value="1"/>
</dbReference>
<evidence type="ECO:0000313" key="6">
    <source>
        <dbReference type="Proteomes" id="UP000053664"/>
    </source>
</evidence>
<feature type="domain" description="U3 small nucleolar RNA-associated protein 20 N-terminal" evidence="2">
    <location>
        <begin position="1301"/>
        <end position="1977"/>
    </location>
</feature>
<reference evidence="5 6" key="1">
    <citation type="journal article" date="2013" name="Plant Cell">
        <title>The transition from a phytopathogenic smut ancestor to an anamorphic biocontrol agent deciphered by comparative whole-genome analysis.</title>
        <authorList>
            <person name="Lefebvre F."/>
            <person name="Joly D.L."/>
            <person name="Labbe C."/>
            <person name="Teichmann B."/>
            <person name="Linning R."/>
            <person name="Belzile F."/>
            <person name="Bakkeren G."/>
            <person name="Belanger R.R."/>
        </authorList>
    </citation>
    <scope>NUCLEOTIDE SEQUENCE [LARGE SCALE GENOMIC DNA]</scope>
    <source>
        <strain evidence="5 6">PF-1</strain>
    </source>
</reference>
<dbReference type="KEGG" id="pfp:PFL1_05666"/>
<dbReference type="GO" id="GO:0030686">
    <property type="term" value="C:90S preribosome"/>
    <property type="evidence" value="ECO:0007669"/>
    <property type="project" value="TreeGrafter"/>
</dbReference>
<dbReference type="Pfam" id="PF07539">
    <property type="entry name" value="UTP20_N"/>
    <property type="match status" value="1"/>
</dbReference>
<dbReference type="SUPFAM" id="SSF48371">
    <property type="entry name" value="ARM repeat"/>
    <property type="match status" value="2"/>
</dbReference>
<dbReference type="GO" id="GO:0032040">
    <property type="term" value="C:small-subunit processome"/>
    <property type="evidence" value="ECO:0007669"/>
    <property type="project" value="TreeGrafter"/>
</dbReference>
<evidence type="ECO:0000259" key="2">
    <source>
        <dbReference type="Pfam" id="PF07539"/>
    </source>
</evidence>